<accession>A0A8R1UM32</accession>
<sequence length="184" mass="20764">MIRSLPLTGLLAGSLVAALSTTSSLHKNKAGKFKTTFALISFLSPCFRQSQPLVVAQDEIVRRFISGFFPQNLVVFSNEVTHRPRHSHILTPMHRETTKYHVFCDFLAMQRMLVLPGNVAYLSLGPLLLCLTESMLSDLLLAVVWANVRTPMGRKDGVERAQICTKIGEWRYIAALFCAELWEW</sequence>
<organism evidence="1 2">
    <name type="scientific">Pristionchus pacificus</name>
    <name type="common">Parasitic nematode worm</name>
    <dbReference type="NCBI Taxonomy" id="54126"/>
    <lineage>
        <taxon>Eukaryota</taxon>
        <taxon>Metazoa</taxon>
        <taxon>Ecdysozoa</taxon>
        <taxon>Nematoda</taxon>
        <taxon>Chromadorea</taxon>
        <taxon>Rhabditida</taxon>
        <taxon>Rhabditina</taxon>
        <taxon>Diplogasteromorpha</taxon>
        <taxon>Diplogasteroidea</taxon>
        <taxon>Neodiplogasteridae</taxon>
        <taxon>Pristionchus</taxon>
    </lineage>
</organism>
<protein>
    <submittedName>
        <fullName evidence="1">Uncharacterized protein</fullName>
    </submittedName>
</protein>
<evidence type="ECO:0000313" key="2">
    <source>
        <dbReference type="Proteomes" id="UP000005239"/>
    </source>
</evidence>
<reference evidence="1" key="2">
    <citation type="submission" date="2022-06" db="UniProtKB">
        <authorList>
            <consortium name="EnsemblMetazoa"/>
        </authorList>
    </citation>
    <scope>IDENTIFICATION</scope>
    <source>
        <strain evidence="1">PS312</strain>
    </source>
</reference>
<keyword evidence="2" id="KW-1185">Reference proteome</keyword>
<evidence type="ECO:0000313" key="1">
    <source>
        <dbReference type="EnsemblMetazoa" id="PPA33571.1"/>
    </source>
</evidence>
<dbReference type="EnsemblMetazoa" id="PPA33571.1">
    <property type="protein sequence ID" value="PPA33571.1"/>
    <property type="gene ID" value="WBGene00271940"/>
</dbReference>
<dbReference type="Proteomes" id="UP000005239">
    <property type="component" value="Unassembled WGS sequence"/>
</dbReference>
<reference evidence="2" key="1">
    <citation type="journal article" date="2008" name="Nat. Genet.">
        <title>The Pristionchus pacificus genome provides a unique perspective on nematode lifestyle and parasitism.</title>
        <authorList>
            <person name="Dieterich C."/>
            <person name="Clifton S.W."/>
            <person name="Schuster L.N."/>
            <person name="Chinwalla A."/>
            <person name="Delehaunty K."/>
            <person name="Dinkelacker I."/>
            <person name="Fulton L."/>
            <person name="Fulton R."/>
            <person name="Godfrey J."/>
            <person name="Minx P."/>
            <person name="Mitreva M."/>
            <person name="Roeseler W."/>
            <person name="Tian H."/>
            <person name="Witte H."/>
            <person name="Yang S.P."/>
            <person name="Wilson R.K."/>
            <person name="Sommer R.J."/>
        </authorList>
    </citation>
    <scope>NUCLEOTIDE SEQUENCE [LARGE SCALE GENOMIC DNA]</scope>
    <source>
        <strain evidence="2">PS312</strain>
    </source>
</reference>
<name>A0A2A6B888_PRIPA</name>
<proteinExistence type="predicted"/>
<gene>
    <name evidence="1" type="primary">WBGene00271940</name>
</gene>
<dbReference type="OrthoDB" id="5950413at2759"/>
<dbReference type="AlphaFoldDB" id="A0A2A6B888"/>
<accession>A0A2A6B888</accession>